<keyword evidence="4 7" id="KW-0732">Signal</keyword>
<evidence type="ECO:0000256" key="7">
    <source>
        <dbReference type="SAM" id="SignalP"/>
    </source>
</evidence>
<evidence type="ECO:0000313" key="9">
    <source>
        <dbReference type="EMBL" id="KAK4495658.1"/>
    </source>
</evidence>
<proteinExistence type="inferred from homology"/>
<sequence length="726" mass="74612">MRIIAVSVIAGFASTAVAAAVSQSPSGKLHTSTSIIHPATTASPSLDSTLAPPLVSVLVSATPRAASNNLEAGRLHRDHSVFETAVIVATHLAQPTELPTPGDFKTIGCGCSYRFPNGYVECPYSGSKAPPGSCSLEFVTATKTSTRGGHSHTTPPTTSAAEGVVTTPTGTDPTSILSSIIAEATSWPSGVHPGMAPPSTPPAKDTCTTTLDGTFSLGQRVNIVSNKAASHVAIPRISLINGTLIDDTNRIGCIVANGQFQFDLPPQAGTIYTAGWSACGSAGDRTLALGGNTTLYACNSGDFSNLYHKPVGSRCAPVELAIVMQEEHGPTQHTAPEQQKRASTNTDFDFTAPSVSAIADSALIVDREAEPGFEGGFFNDQPAELNYLLTTKTITLPAQTGVDPAYDDTPETTWTLPATTLVITESPAPTKVLNARGDGVLGAIGSITYFAGIVASAESQLSAIESSLANMTTLGDAAQQTPAPVTAAPDLSKAVAIRQDHDAIWTIDQLLSTILSAKSASEYYSWVAQSISMKIHEATVTNINTACAIYEGVQSCKTQTLFFATQGNAARARAEATPTSVEAQETSVVIASVPVATITKVITASVTNGTTCNGNATSSISSGSSYVNASSTSVSYYLNTTLTSPSSAVVSPVTANNSTVVGHSTSTNTITTFVNATASQTSFPNSTIAQSTTAEVGGIGNKAAGGKHVALATVGMAFFAMLALFL</sequence>
<dbReference type="Pfam" id="PF22799">
    <property type="entry name" value="PIR1-like_C"/>
    <property type="match status" value="1"/>
</dbReference>
<feature type="signal peptide" evidence="7">
    <location>
        <begin position="1"/>
        <end position="19"/>
    </location>
</feature>
<comment type="subcellular location">
    <subcellularLocation>
        <location evidence="1">Secreted</location>
        <location evidence="1">Cell wall</location>
    </subcellularLocation>
</comment>
<accession>A0ABR0E3H2</accession>
<keyword evidence="10" id="KW-1185">Reference proteome</keyword>
<evidence type="ECO:0000256" key="4">
    <source>
        <dbReference type="ARBA" id="ARBA00022729"/>
    </source>
</evidence>
<feature type="chain" id="PRO_5045875734" description="Cell wall mannoprotein PIR1-like C-terminal domain-containing protein" evidence="7">
    <location>
        <begin position="20"/>
        <end position="726"/>
    </location>
</feature>
<reference evidence="9 10" key="1">
    <citation type="journal article" date="2023" name="G3 (Bethesda)">
        <title>A chromosome-level genome assembly of Zasmidium syzygii isolated from banana leaves.</title>
        <authorList>
            <person name="van Westerhoven A.C."/>
            <person name="Mehrabi R."/>
            <person name="Talebi R."/>
            <person name="Steentjes M.B.F."/>
            <person name="Corcolon B."/>
            <person name="Chong P.A."/>
            <person name="Kema G.H.J."/>
            <person name="Seidl M.F."/>
        </authorList>
    </citation>
    <scope>NUCLEOTIDE SEQUENCE [LARGE SCALE GENOMIC DNA]</scope>
    <source>
        <strain evidence="9 10">P124</strain>
    </source>
</reference>
<dbReference type="InterPro" id="IPR051153">
    <property type="entry name" value="Yeast_CWMannoprotein_PIR"/>
</dbReference>
<dbReference type="PANTHER" id="PTHR47254:SF1">
    <property type="entry name" value="CELL WALL MANNOPROTEIN CIS3-RELATED"/>
    <property type="match status" value="1"/>
</dbReference>
<dbReference type="EMBL" id="JAXOVC010000011">
    <property type="protein sequence ID" value="KAK4495658.1"/>
    <property type="molecule type" value="Genomic_DNA"/>
</dbReference>
<comment type="similarity">
    <text evidence="5">Belongs to the PIR protein family.</text>
</comment>
<keyword evidence="3" id="KW-0964">Secreted</keyword>
<dbReference type="InterPro" id="IPR054508">
    <property type="entry name" value="PIR1-like_C"/>
</dbReference>
<dbReference type="Proteomes" id="UP001305779">
    <property type="component" value="Unassembled WGS sequence"/>
</dbReference>
<evidence type="ECO:0000256" key="1">
    <source>
        <dbReference type="ARBA" id="ARBA00004191"/>
    </source>
</evidence>
<feature type="domain" description="Cell wall mannoprotein PIR1-like C-terminal" evidence="8">
    <location>
        <begin position="242"/>
        <end position="318"/>
    </location>
</feature>
<keyword evidence="2" id="KW-0134">Cell wall</keyword>
<feature type="region of interest" description="Disordered" evidence="6">
    <location>
        <begin position="145"/>
        <end position="169"/>
    </location>
</feature>
<comment type="caution">
    <text evidence="9">The sequence shown here is derived from an EMBL/GenBank/DDBJ whole genome shotgun (WGS) entry which is preliminary data.</text>
</comment>
<name>A0ABR0E3H2_ZASCE</name>
<evidence type="ECO:0000256" key="3">
    <source>
        <dbReference type="ARBA" id="ARBA00022525"/>
    </source>
</evidence>
<evidence type="ECO:0000256" key="2">
    <source>
        <dbReference type="ARBA" id="ARBA00022512"/>
    </source>
</evidence>
<evidence type="ECO:0000259" key="8">
    <source>
        <dbReference type="Pfam" id="PF22799"/>
    </source>
</evidence>
<evidence type="ECO:0000256" key="5">
    <source>
        <dbReference type="ARBA" id="ARBA00038219"/>
    </source>
</evidence>
<feature type="compositionally biased region" description="Polar residues" evidence="6">
    <location>
        <begin position="145"/>
        <end position="160"/>
    </location>
</feature>
<evidence type="ECO:0000256" key="6">
    <source>
        <dbReference type="SAM" id="MobiDB-lite"/>
    </source>
</evidence>
<evidence type="ECO:0000313" key="10">
    <source>
        <dbReference type="Proteomes" id="UP001305779"/>
    </source>
</evidence>
<dbReference type="PANTHER" id="PTHR47254">
    <property type="entry name" value="CELL WALL MANNOPROTEIN CIS3-RELATED"/>
    <property type="match status" value="1"/>
</dbReference>
<protein>
    <recommendedName>
        <fullName evidence="8">Cell wall mannoprotein PIR1-like C-terminal domain-containing protein</fullName>
    </recommendedName>
</protein>
<gene>
    <name evidence="9" type="ORF">PRZ48_012926</name>
</gene>
<organism evidence="9 10">
    <name type="scientific">Zasmidium cellare</name>
    <name type="common">Wine cellar mold</name>
    <name type="synonym">Racodium cellare</name>
    <dbReference type="NCBI Taxonomy" id="395010"/>
    <lineage>
        <taxon>Eukaryota</taxon>
        <taxon>Fungi</taxon>
        <taxon>Dikarya</taxon>
        <taxon>Ascomycota</taxon>
        <taxon>Pezizomycotina</taxon>
        <taxon>Dothideomycetes</taxon>
        <taxon>Dothideomycetidae</taxon>
        <taxon>Mycosphaerellales</taxon>
        <taxon>Mycosphaerellaceae</taxon>
        <taxon>Zasmidium</taxon>
    </lineage>
</organism>